<dbReference type="InterPro" id="IPR055411">
    <property type="entry name" value="LRR_FXL15/At3g58940/PEG3-like"/>
</dbReference>
<evidence type="ECO:0000313" key="3">
    <source>
        <dbReference type="Proteomes" id="UP000289340"/>
    </source>
</evidence>
<dbReference type="SMART" id="SM00256">
    <property type="entry name" value="FBOX"/>
    <property type="match status" value="1"/>
</dbReference>
<dbReference type="InterPro" id="IPR001810">
    <property type="entry name" value="F-box_dom"/>
</dbReference>
<evidence type="ECO:0000259" key="1">
    <source>
        <dbReference type="PROSITE" id="PS50181"/>
    </source>
</evidence>
<organism evidence="2 3">
    <name type="scientific">Glycine soja</name>
    <name type="common">Wild soybean</name>
    <dbReference type="NCBI Taxonomy" id="3848"/>
    <lineage>
        <taxon>Eukaryota</taxon>
        <taxon>Viridiplantae</taxon>
        <taxon>Streptophyta</taxon>
        <taxon>Embryophyta</taxon>
        <taxon>Tracheophyta</taxon>
        <taxon>Spermatophyta</taxon>
        <taxon>Magnoliopsida</taxon>
        <taxon>eudicotyledons</taxon>
        <taxon>Gunneridae</taxon>
        <taxon>Pentapetalae</taxon>
        <taxon>rosids</taxon>
        <taxon>fabids</taxon>
        <taxon>Fabales</taxon>
        <taxon>Fabaceae</taxon>
        <taxon>Papilionoideae</taxon>
        <taxon>50 kb inversion clade</taxon>
        <taxon>NPAAA clade</taxon>
        <taxon>indigoferoid/millettioid clade</taxon>
        <taxon>Phaseoleae</taxon>
        <taxon>Glycine</taxon>
        <taxon>Glycine subgen. Soja</taxon>
    </lineage>
</organism>
<proteinExistence type="predicted"/>
<keyword evidence="3" id="KW-1185">Reference proteome</keyword>
<sequence length="342" mass="38855">MADCDDEHVNRIGDLPMNVIVSILQRLPFQDLVKTSVLARAWRYMWSSTPRREFRDDFFEKCNHLGYLETSAIITEALLLHTGPIHVFAVIPPPHYPIKLECLNKWILFLDLIYLLLNNFRFSVAATFRGFPSMIELHLFGIIFESGALESLISGCPLLTNLQLSYCSGFEHIDVSAPFLQFLMIEGDEVIKSICLKEPHDLILIQLFADGPGDNIDRAWVADLLEDSPNVERLFLGTSYIKCNSMAVELQQILDVFDYSNCYFNLLQDVKITVKTSYKPALDLIRLVLARSPALKILTFRVGLGLNRSDASVLLSISCDLLQMDRASPRAKVKFLYDDLSE</sequence>
<dbReference type="PANTHER" id="PTHR31639">
    <property type="entry name" value="F-BOX PROTEIN-LIKE"/>
    <property type="match status" value="1"/>
</dbReference>
<dbReference type="InterPro" id="IPR032675">
    <property type="entry name" value="LRR_dom_sf"/>
</dbReference>
<dbReference type="Pfam" id="PF24758">
    <property type="entry name" value="LRR_At5g56370"/>
    <property type="match status" value="1"/>
</dbReference>
<name>A0A445JCF6_GLYSO</name>
<dbReference type="PANTHER" id="PTHR31639:SF237">
    <property type="entry name" value="F-BOX DOMAIN-CONTAINING PROTEIN"/>
    <property type="match status" value="1"/>
</dbReference>
<dbReference type="Proteomes" id="UP000289340">
    <property type="component" value="Chromosome 8"/>
</dbReference>
<gene>
    <name evidence="2" type="ORF">D0Y65_020124</name>
</gene>
<reference evidence="2 3" key="1">
    <citation type="submission" date="2018-09" db="EMBL/GenBank/DDBJ databases">
        <title>A high-quality reference genome of wild soybean provides a powerful tool to mine soybean genomes.</title>
        <authorList>
            <person name="Xie M."/>
            <person name="Chung C.Y.L."/>
            <person name="Li M.-W."/>
            <person name="Wong F.-L."/>
            <person name="Chan T.-F."/>
            <person name="Lam H.-M."/>
        </authorList>
    </citation>
    <scope>NUCLEOTIDE SEQUENCE [LARGE SCALE GENOMIC DNA]</scope>
    <source>
        <strain evidence="3">cv. W05</strain>
        <tissue evidence="2">Hypocotyl of etiolated seedlings</tissue>
    </source>
</reference>
<dbReference type="SUPFAM" id="SSF52058">
    <property type="entry name" value="L domain-like"/>
    <property type="match status" value="1"/>
</dbReference>
<accession>A0A445JCF6</accession>
<evidence type="ECO:0000313" key="2">
    <source>
        <dbReference type="EMBL" id="RZB96153.1"/>
    </source>
</evidence>
<dbReference type="AlphaFoldDB" id="A0A445JCF6"/>
<dbReference type="PROSITE" id="PS50181">
    <property type="entry name" value="FBOX"/>
    <property type="match status" value="1"/>
</dbReference>
<feature type="domain" description="F-box" evidence="1">
    <location>
        <begin position="9"/>
        <end position="62"/>
    </location>
</feature>
<protein>
    <submittedName>
        <fullName evidence="2">F-box/FBD/LRR-repeat protein</fullName>
    </submittedName>
</protein>
<comment type="caution">
    <text evidence="2">The sequence shown here is derived from an EMBL/GenBank/DDBJ whole genome shotgun (WGS) entry which is preliminary data.</text>
</comment>
<dbReference type="SUPFAM" id="SSF81383">
    <property type="entry name" value="F-box domain"/>
    <property type="match status" value="1"/>
</dbReference>
<dbReference type="Gene3D" id="3.80.10.10">
    <property type="entry name" value="Ribonuclease Inhibitor"/>
    <property type="match status" value="1"/>
</dbReference>
<dbReference type="InterPro" id="IPR036047">
    <property type="entry name" value="F-box-like_dom_sf"/>
</dbReference>
<dbReference type="Pfam" id="PF00646">
    <property type="entry name" value="F-box"/>
    <property type="match status" value="1"/>
</dbReference>
<dbReference type="EMBL" id="QZWG01000008">
    <property type="protein sequence ID" value="RZB96153.1"/>
    <property type="molecule type" value="Genomic_DNA"/>
</dbReference>